<comment type="catalytic activity">
    <reaction evidence="1">
        <text>ATP + protein L-histidine = ADP + protein N-phospho-L-histidine.</text>
        <dbReference type="EC" id="2.7.13.3"/>
    </reaction>
</comment>
<feature type="domain" description="Histidine kinase" evidence="9">
    <location>
        <begin position="211"/>
        <end position="417"/>
    </location>
</feature>
<dbReference type="InterPro" id="IPR005467">
    <property type="entry name" value="His_kinase_dom"/>
</dbReference>
<dbReference type="PANTHER" id="PTHR43065:SF46">
    <property type="entry name" value="C4-DICARBOXYLATE TRANSPORT SENSOR PROTEIN DCTB"/>
    <property type="match status" value="1"/>
</dbReference>
<evidence type="ECO:0000256" key="1">
    <source>
        <dbReference type="ARBA" id="ARBA00000085"/>
    </source>
</evidence>
<dbReference type="InterPro" id="IPR003594">
    <property type="entry name" value="HATPase_dom"/>
</dbReference>
<gene>
    <name evidence="11" type="ORF">D7Y07_14615</name>
</gene>
<dbReference type="AlphaFoldDB" id="A0A3L7YXU9"/>
<comment type="caution">
    <text evidence="11">The sequence shown here is derived from an EMBL/GenBank/DDBJ whole genome shotgun (WGS) entry which is preliminary data.</text>
</comment>
<keyword evidence="6" id="KW-0067">ATP-binding</keyword>
<keyword evidence="8" id="KW-0812">Transmembrane</keyword>
<protein>
    <recommendedName>
        <fullName evidence="2">histidine kinase</fullName>
        <ecNumber evidence="2">2.7.13.3</ecNumber>
    </recommendedName>
</protein>
<dbReference type="SUPFAM" id="SSF55785">
    <property type="entry name" value="PYP-like sensor domain (PAS domain)"/>
    <property type="match status" value="1"/>
</dbReference>
<reference evidence="11 12" key="1">
    <citation type="submission" date="2018-09" db="EMBL/GenBank/DDBJ databases">
        <title>Murine metabolic-syndrome-specific gut microbial biobank.</title>
        <authorList>
            <person name="Liu C."/>
        </authorList>
    </citation>
    <scope>NUCLEOTIDE SEQUENCE [LARGE SCALE GENOMIC DNA]</scope>
    <source>
        <strain evidence="11 12">0.1X-D8-26</strain>
    </source>
</reference>
<dbReference type="Pfam" id="PF02518">
    <property type="entry name" value="HATPase_c"/>
    <property type="match status" value="1"/>
</dbReference>
<dbReference type="RefSeq" id="WP_121766809.1">
    <property type="nucleotide sequence ID" value="NZ_JAQOUP010000030.1"/>
</dbReference>
<evidence type="ECO:0000256" key="7">
    <source>
        <dbReference type="ARBA" id="ARBA00023012"/>
    </source>
</evidence>
<dbReference type="Gene3D" id="3.30.565.10">
    <property type="entry name" value="Histidine kinase-like ATPase, C-terminal domain"/>
    <property type="match status" value="1"/>
</dbReference>
<feature type="transmembrane region" description="Helical" evidence="8">
    <location>
        <begin position="7"/>
        <end position="29"/>
    </location>
</feature>
<dbReference type="EC" id="2.7.13.3" evidence="2"/>
<dbReference type="SMART" id="SM00387">
    <property type="entry name" value="HATPase_c"/>
    <property type="match status" value="1"/>
</dbReference>
<dbReference type="GO" id="GO:0005524">
    <property type="term" value="F:ATP binding"/>
    <property type="evidence" value="ECO:0007669"/>
    <property type="project" value="UniProtKB-KW"/>
</dbReference>
<evidence type="ECO:0000256" key="6">
    <source>
        <dbReference type="ARBA" id="ARBA00022840"/>
    </source>
</evidence>
<dbReference type="SUPFAM" id="SSF47384">
    <property type="entry name" value="Homodimeric domain of signal transducing histidine kinase"/>
    <property type="match status" value="1"/>
</dbReference>
<dbReference type="PRINTS" id="PR00344">
    <property type="entry name" value="BCTRLSENSOR"/>
</dbReference>
<evidence type="ECO:0000256" key="3">
    <source>
        <dbReference type="ARBA" id="ARBA00022679"/>
    </source>
</evidence>
<dbReference type="STRING" id="1235814.GCA_000613385_02764"/>
<dbReference type="PROSITE" id="PS50109">
    <property type="entry name" value="HIS_KIN"/>
    <property type="match status" value="1"/>
</dbReference>
<keyword evidence="8" id="KW-1133">Transmembrane helix</keyword>
<dbReference type="InterPro" id="IPR004358">
    <property type="entry name" value="Sig_transdc_His_kin-like_C"/>
</dbReference>
<name>A0A3L7YXU9_9BACE</name>
<evidence type="ECO:0000313" key="12">
    <source>
        <dbReference type="Proteomes" id="UP000267159"/>
    </source>
</evidence>
<keyword evidence="3" id="KW-0808">Transferase</keyword>
<dbReference type="InterPro" id="IPR036890">
    <property type="entry name" value="HATPase_C_sf"/>
</dbReference>
<evidence type="ECO:0000256" key="5">
    <source>
        <dbReference type="ARBA" id="ARBA00022777"/>
    </source>
</evidence>
<keyword evidence="8" id="KW-0472">Membrane</keyword>
<evidence type="ECO:0000313" key="11">
    <source>
        <dbReference type="EMBL" id="RLT79268.1"/>
    </source>
</evidence>
<dbReference type="Pfam" id="PF13188">
    <property type="entry name" value="PAS_8"/>
    <property type="match status" value="1"/>
</dbReference>
<dbReference type="PANTHER" id="PTHR43065">
    <property type="entry name" value="SENSOR HISTIDINE KINASE"/>
    <property type="match status" value="1"/>
</dbReference>
<keyword evidence="7" id="KW-0902">Two-component regulatory system</keyword>
<dbReference type="GO" id="GO:0000155">
    <property type="term" value="F:phosphorelay sensor kinase activity"/>
    <property type="evidence" value="ECO:0007669"/>
    <property type="project" value="InterPro"/>
</dbReference>
<dbReference type="SUPFAM" id="SSF55874">
    <property type="entry name" value="ATPase domain of HSP90 chaperone/DNA topoisomerase II/histidine kinase"/>
    <property type="match status" value="1"/>
</dbReference>
<feature type="domain" description="PAS" evidence="10">
    <location>
        <begin position="112"/>
        <end position="148"/>
    </location>
</feature>
<dbReference type="Proteomes" id="UP000267159">
    <property type="component" value="Unassembled WGS sequence"/>
</dbReference>
<sequence length="417" mass="47333">MIFSRHLYWIILLHVVLILANAGTGTWLIISQRGFVIGTLLIICSFLQISGLVNKLNSFNQKLRIFFDAIEDKDNMLYFPEQNVSKEQEKLNRSLNRINLLLAKTQSEYSKQEHFYHSLLEEVPIGVLAWDSTGKIIMANSTALSLLGCQQLTQYRQLESLLQEKGRKEHLSLSQNRMKLQNETITLLSIKDIGDELSDKESESWNKLSHVLTHEIMNTIAPIISLSQTLSAYPDINEKAVRGLRIIQAQSERLLQFTESFRHLSYLPQPEKKLFSLTATLENLRELLSGDFQESNITFTLTCHPETIYMKGDENQLSQLLLNLLKNSIQALERTEKGKISIHALQTERISIDIADNGPGIPPELQEKIFIPFFTTKSEGSGIGLSLCKQIIRLHGGHLTVKESSPGKTVFHIDIPL</sequence>
<keyword evidence="5" id="KW-0418">Kinase</keyword>
<accession>A0A3L7YXU9</accession>
<evidence type="ECO:0000256" key="4">
    <source>
        <dbReference type="ARBA" id="ARBA00022741"/>
    </source>
</evidence>
<evidence type="ECO:0000259" key="10">
    <source>
        <dbReference type="PROSITE" id="PS50112"/>
    </source>
</evidence>
<dbReference type="Gene3D" id="3.30.450.20">
    <property type="entry name" value="PAS domain"/>
    <property type="match status" value="1"/>
</dbReference>
<dbReference type="PROSITE" id="PS50112">
    <property type="entry name" value="PAS"/>
    <property type="match status" value="1"/>
</dbReference>
<dbReference type="InterPro" id="IPR000014">
    <property type="entry name" value="PAS"/>
</dbReference>
<dbReference type="InterPro" id="IPR036097">
    <property type="entry name" value="HisK_dim/P_sf"/>
</dbReference>
<evidence type="ECO:0000256" key="8">
    <source>
        <dbReference type="SAM" id="Phobius"/>
    </source>
</evidence>
<feature type="transmembrane region" description="Helical" evidence="8">
    <location>
        <begin position="35"/>
        <end position="54"/>
    </location>
</feature>
<dbReference type="EMBL" id="RAZM01000056">
    <property type="protein sequence ID" value="RLT79268.1"/>
    <property type="molecule type" value="Genomic_DNA"/>
</dbReference>
<proteinExistence type="predicted"/>
<keyword evidence="4" id="KW-0547">Nucleotide-binding</keyword>
<dbReference type="InterPro" id="IPR035965">
    <property type="entry name" value="PAS-like_dom_sf"/>
</dbReference>
<evidence type="ECO:0000256" key="2">
    <source>
        <dbReference type="ARBA" id="ARBA00012438"/>
    </source>
</evidence>
<organism evidence="11 12">
    <name type="scientific">Bacteroides acidifaciens</name>
    <dbReference type="NCBI Taxonomy" id="85831"/>
    <lineage>
        <taxon>Bacteria</taxon>
        <taxon>Pseudomonadati</taxon>
        <taxon>Bacteroidota</taxon>
        <taxon>Bacteroidia</taxon>
        <taxon>Bacteroidales</taxon>
        <taxon>Bacteroidaceae</taxon>
        <taxon>Bacteroides</taxon>
    </lineage>
</organism>
<dbReference type="SMART" id="SM00091">
    <property type="entry name" value="PAS"/>
    <property type="match status" value="1"/>
</dbReference>
<evidence type="ECO:0000259" key="9">
    <source>
        <dbReference type="PROSITE" id="PS50109"/>
    </source>
</evidence>